<dbReference type="SUPFAM" id="SSF74982">
    <property type="entry name" value="Small protein B (SmpB)"/>
    <property type="match status" value="1"/>
</dbReference>
<dbReference type="GO" id="GO:0005829">
    <property type="term" value="C:cytosol"/>
    <property type="evidence" value="ECO:0007669"/>
    <property type="project" value="TreeGrafter"/>
</dbReference>
<proteinExistence type="inferred from homology"/>
<dbReference type="PANTHER" id="PTHR30308">
    <property type="entry name" value="TMRNA-BINDING COMPONENT OF TRANS-TRANSLATION TAGGING COMPLEX"/>
    <property type="match status" value="1"/>
</dbReference>
<evidence type="ECO:0008006" key="5">
    <source>
        <dbReference type="Google" id="ProtNLM"/>
    </source>
</evidence>
<organism evidence="4">
    <name type="scientific">marine metagenome</name>
    <dbReference type="NCBI Taxonomy" id="408172"/>
    <lineage>
        <taxon>unclassified sequences</taxon>
        <taxon>metagenomes</taxon>
        <taxon>ecological metagenomes</taxon>
    </lineage>
</organism>
<dbReference type="EMBL" id="UINC01001605">
    <property type="protein sequence ID" value="SUZ84778.1"/>
    <property type="molecule type" value="Genomic_DNA"/>
</dbReference>
<dbReference type="Gene3D" id="2.40.280.10">
    <property type="match status" value="1"/>
</dbReference>
<evidence type="ECO:0000256" key="2">
    <source>
        <dbReference type="ARBA" id="ARBA00022884"/>
    </source>
</evidence>
<evidence type="ECO:0000256" key="3">
    <source>
        <dbReference type="SAM" id="MobiDB-lite"/>
    </source>
</evidence>
<dbReference type="AlphaFoldDB" id="A0A381R1Q8"/>
<dbReference type="InterPro" id="IPR023620">
    <property type="entry name" value="SmpB"/>
</dbReference>
<dbReference type="GO" id="GO:0003723">
    <property type="term" value="F:RNA binding"/>
    <property type="evidence" value="ECO:0007669"/>
    <property type="project" value="UniProtKB-KW"/>
</dbReference>
<name>A0A381R1Q8_9ZZZZ</name>
<evidence type="ECO:0000313" key="4">
    <source>
        <dbReference type="EMBL" id="SUZ84778.1"/>
    </source>
</evidence>
<dbReference type="NCBIfam" id="NF003843">
    <property type="entry name" value="PRK05422.1"/>
    <property type="match status" value="1"/>
</dbReference>
<sequence>MSDRNGPGEDGRKVVGRNRKARHEYEILDTYEAGMVLKGPEVKSLRAGQLAFRDAFARVEGGEIWLYNLHISPYEEANRANEEPDRVRKLLLHREEIRRLEIKTGEKGLTLIPLEVYFRKGNAKVLLGVGRGRRLYDKREKLKKQTQDMEAKRAMSKHR</sequence>
<feature type="region of interest" description="Disordered" evidence="3">
    <location>
        <begin position="139"/>
        <end position="159"/>
    </location>
</feature>
<dbReference type="CDD" id="cd09294">
    <property type="entry name" value="SmpB"/>
    <property type="match status" value="1"/>
</dbReference>
<feature type="compositionally biased region" description="Basic and acidic residues" evidence="3">
    <location>
        <begin position="139"/>
        <end position="153"/>
    </location>
</feature>
<dbReference type="PROSITE" id="PS01317">
    <property type="entry name" value="SSRP"/>
    <property type="match status" value="1"/>
</dbReference>
<keyword evidence="1" id="KW-0963">Cytoplasm</keyword>
<dbReference type="InterPro" id="IPR000037">
    <property type="entry name" value="SsrA-bd_prot"/>
</dbReference>
<dbReference type="PANTHER" id="PTHR30308:SF2">
    <property type="entry name" value="SSRA-BINDING PROTEIN"/>
    <property type="match status" value="1"/>
</dbReference>
<dbReference type="HAMAP" id="MF_00023">
    <property type="entry name" value="SmpB"/>
    <property type="match status" value="1"/>
</dbReference>
<dbReference type="NCBIfam" id="TIGR00086">
    <property type="entry name" value="smpB"/>
    <property type="match status" value="1"/>
</dbReference>
<dbReference type="GO" id="GO:0070930">
    <property type="term" value="P:trans-translation-dependent protein tagging"/>
    <property type="evidence" value="ECO:0007669"/>
    <property type="project" value="TreeGrafter"/>
</dbReference>
<accession>A0A381R1Q8</accession>
<protein>
    <recommendedName>
        <fullName evidence="5">SsrA-binding protein</fullName>
    </recommendedName>
</protein>
<dbReference type="Pfam" id="PF01668">
    <property type="entry name" value="SmpB"/>
    <property type="match status" value="1"/>
</dbReference>
<gene>
    <name evidence="4" type="ORF">METZ01_LOCUS37632</name>
</gene>
<evidence type="ECO:0000256" key="1">
    <source>
        <dbReference type="ARBA" id="ARBA00022490"/>
    </source>
</evidence>
<keyword evidence="2" id="KW-0694">RNA-binding</keyword>
<dbReference type="InterPro" id="IPR020081">
    <property type="entry name" value="SsrA-bd_prot_CS"/>
</dbReference>
<reference evidence="4" key="1">
    <citation type="submission" date="2018-05" db="EMBL/GenBank/DDBJ databases">
        <authorList>
            <person name="Lanie J.A."/>
            <person name="Ng W.-L."/>
            <person name="Kazmierczak K.M."/>
            <person name="Andrzejewski T.M."/>
            <person name="Davidsen T.M."/>
            <person name="Wayne K.J."/>
            <person name="Tettelin H."/>
            <person name="Glass J.I."/>
            <person name="Rusch D."/>
            <person name="Podicherti R."/>
            <person name="Tsui H.-C.T."/>
            <person name="Winkler M.E."/>
        </authorList>
    </citation>
    <scope>NUCLEOTIDE SEQUENCE</scope>
</reference>